<sequence length="1129" mass="129594">MIDPILKKLETNPVTQAILRKENRIGHLYPMEEALLLTAAFQVDRKTRIIVKRNRYEANQLYERIAAMEEDCLLFTMEESLRVQAIAASPEDREAALGTLTQLVKNPKPRLIVCNTAGFLRFLPSYELMKENILTFHVGQELEMAALKKKLNRIGYGKVNYVDRPCTFAARGGIVDVYPLGYEHPVRIEFFDTEIDSIRLINETTQRTIASQTECTIGPATDILFQDEQIEEIKALVSQKLEKEAGALSDEEAERLNDHIEADLRALETFEPEARLYLYFSYVHSDSLLDYVDGEVILSSQEQVERAAKKLNEDNIAFLQEMIQDRKALSRYIMFHDLYAMEKKRPFLMFHEFQDLHDPLVSKIYPLDQVKEPLSQFFETHHPDAQFALNEEERKKVESLSPFPLRFVPDCFYEGFSYENHEVFTSKELFEQEPKHQRYQKTFKEGQILENVLELEKNDYVVHGQYGIGQYLGIVTRETNGKAADYLHILYRGGDELFVPLSQFQLVRKYISKEGAGVKLSQLGSSQWQKTKERVNAKIEEIASRLIELYAHRNEEIGYAYPKDDALQTQFDEAFEYEPTLDQTRAVHEIKMEMEKPKPMDHLLCGDVGFGKTEVAMRCAFKAIASGKQVVFLCPTTILSMQHYKTLQERFESTGANIALVNRFVPASQIKQIKEGLKNGTIDLVVGTHKLLSKSFEYKDLGFLIIDEEQRFGVEHKEKIKEMKDTIDVLSLSATPIPRTLQMSLIGVRTISQLNTPPAHRHPIQTYVIEKRGSAVEEMIERELARGGQVFYLYNRVANIYAVAKKLQKKFPDVPIAVAHGKMSREDIESTMYDFSSGKYKILVCTTIIETGLDIANANTIIIDQADHFGLSQLYQIRGRVGRRDKIGYCYLMVDPHKELTEQAHKRLQSIKEFTELGSGYKIAMRDLTIRGAGDMLGPQQAGFIDQVGLDMYLELLSNAIARKQGKLVEQKPEKSAQIHVNGYIPSQFTENDGDKLDLYQEIKAAKSLQALHDYELRIIDLFGKMPKEVKQLFKQRQLDLFVNEEGVDSMRETTTHVVIKMTPEWSSRVDGAKLFTAMSALSKKISLKLKDRRIEITLEKKSKYLDLLLKVIDLLTQASKTMMRKENE</sequence>
<dbReference type="EMBL" id="SRYG01000011">
    <property type="protein sequence ID" value="TGY65957.1"/>
    <property type="molecule type" value="Genomic_DNA"/>
</dbReference>
<name>A0AC61R7U7_9FIRM</name>
<dbReference type="Proteomes" id="UP000308836">
    <property type="component" value="Unassembled WGS sequence"/>
</dbReference>
<evidence type="ECO:0000313" key="1">
    <source>
        <dbReference type="EMBL" id="TGY65957.1"/>
    </source>
</evidence>
<comment type="caution">
    <text evidence="1">The sequence shown here is derived from an EMBL/GenBank/DDBJ whole genome shotgun (WGS) entry which is preliminary data.</text>
</comment>
<keyword evidence="2" id="KW-1185">Reference proteome</keyword>
<accession>A0AC61R7U7</accession>
<proteinExistence type="predicted"/>
<reference evidence="1" key="1">
    <citation type="submission" date="2019-04" db="EMBL/GenBank/DDBJ databases">
        <title>Microbes associate with the intestines of laboratory mice.</title>
        <authorList>
            <person name="Navarre W."/>
            <person name="Wong E."/>
            <person name="Huang K."/>
            <person name="Tropini C."/>
            <person name="Ng K."/>
            <person name="Yu B."/>
        </authorList>
    </citation>
    <scope>NUCLEOTIDE SEQUENCE</scope>
    <source>
        <strain evidence="1">NM09_H32</strain>
    </source>
</reference>
<evidence type="ECO:0000313" key="2">
    <source>
        <dbReference type="Proteomes" id="UP000308836"/>
    </source>
</evidence>
<protein>
    <submittedName>
        <fullName evidence="1">Transcription-repair coupling factor</fullName>
    </submittedName>
</protein>
<organism evidence="1 2">
    <name type="scientific">Dubosiella muris</name>
    <dbReference type="NCBI Taxonomy" id="3038133"/>
    <lineage>
        <taxon>Bacteria</taxon>
        <taxon>Bacillati</taxon>
        <taxon>Bacillota</taxon>
        <taxon>Erysipelotrichia</taxon>
        <taxon>Erysipelotrichales</taxon>
        <taxon>Erysipelotrichaceae</taxon>
        <taxon>Dubosiella</taxon>
    </lineage>
</organism>
<gene>
    <name evidence="1" type="primary">mfd</name>
    <name evidence="1" type="ORF">E5336_06470</name>
</gene>